<organism evidence="1 2">
    <name type="scientific">Caenispirillum bisanense</name>
    <dbReference type="NCBI Taxonomy" id="414052"/>
    <lineage>
        <taxon>Bacteria</taxon>
        <taxon>Pseudomonadati</taxon>
        <taxon>Pseudomonadota</taxon>
        <taxon>Alphaproteobacteria</taxon>
        <taxon>Rhodospirillales</taxon>
        <taxon>Novispirillaceae</taxon>
        <taxon>Caenispirillum</taxon>
    </lineage>
</organism>
<reference evidence="1 2" key="1">
    <citation type="submission" date="2017-09" db="EMBL/GenBank/DDBJ databases">
        <authorList>
            <person name="Ehlers B."/>
            <person name="Leendertz F.H."/>
        </authorList>
    </citation>
    <scope>NUCLEOTIDE SEQUENCE [LARGE SCALE GENOMIC DNA]</scope>
    <source>
        <strain evidence="1 2">USBA 140</strain>
    </source>
</reference>
<evidence type="ECO:0000313" key="2">
    <source>
        <dbReference type="Proteomes" id="UP000219621"/>
    </source>
</evidence>
<protein>
    <recommendedName>
        <fullName evidence="3">DUF1828 domain-containing protein</fullName>
    </recommendedName>
</protein>
<keyword evidence="2" id="KW-1185">Reference proteome</keyword>
<gene>
    <name evidence="1" type="ORF">SAMN05421508_101663</name>
</gene>
<accession>A0A286G6G4</accession>
<dbReference type="EMBL" id="OCNJ01000001">
    <property type="protein sequence ID" value="SOD90796.1"/>
    <property type="molecule type" value="Genomic_DNA"/>
</dbReference>
<dbReference type="Proteomes" id="UP000219621">
    <property type="component" value="Unassembled WGS sequence"/>
</dbReference>
<name>A0A286G6G4_9PROT</name>
<proteinExistence type="predicted"/>
<evidence type="ECO:0000313" key="1">
    <source>
        <dbReference type="EMBL" id="SOD90796.1"/>
    </source>
</evidence>
<dbReference type="AlphaFoldDB" id="A0A286G6G4"/>
<evidence type="ECO:0008006" key="3">
    <source>
        <dbReference type="Google" id="ProtNLM"/>
    </source>
</evidence>
<sequence length="247" mass="26175">MSALDPKAIETAVRALVTARETSLGVEVNLPVVHAGGQGVSVTVVRHNDRYQVHDGSAGAMILSGSGIRMDRRMHDRLAALVATYGCEFTAGRVSTTCTDQQVPVALVLVANASRAVGDAVKTASDLAEAGFDSKVTEILRQTVGKRLRERDGVVGDSGKTYIVSHVILDATLSRPAAFVEAVPQSEAVPRRVAEFLDLMGEYPDVAREAIYDDSVAWGAHNLVLLGKVSNPVPCSVAADRMRLLAA</sequence>
<dbReference type="OrthoDB" id="7059287at2"/>
<dbReference type="RefSeq" id="WP_097277529.1">
    <property type="nucleotide sequence ID" value="NZ_OCNJ01000001.1"/>
</dbReference>